<evidence type="ECO:0000256" key="1">
    <source>
        <dbReference type="SAM" id="Phobius"/>
    </source>
</evidence>
<protein>
    <submittedName>
        <fullName evidence="2">PTS system, fructose-specific II ABC component</fullName>
    </submittedName>
</protein>
<accession>A0A377M5S7</accession>
<gene>
    <name evidence="2" type="primary">hrsA_1</name>
    <name evidence="2" type="ORF">NCTC10005_06084</name>
</gene>
<dbReference type="Proteomes" id="UP000255106">
    <property type="component" value="Unassembled WGS sequence"/>
</dbReference>
<keyword evidence="1" id="KW-1133">Transmembrane helix</keyword>
<sequence length="67" mass="6890">MGIGLSTPGAGIFSLFLLHDAGLSGVVAAAGWFGAALVGTAISTFILLLWRRQAVKTGKYITEDAIP</sequence>
<evidence type="ECO:0000313" key="2">
    <source>
        <dbReference type="EMBL" id="STQ13273.1"/>
    </source>
</evidence>
<organism evidence="2 3">
    <name type="scientific">Enterobacter cloacae</name>
    <dbReference type="NCBI Taxonomy" id="550"/>
    <lineage>
        <taxon>Bacteria</taxon>
        <taxon>Pseudomonadati</taxon>
        <taxon>Pseudomonadota</taxon>
        <taxon>Gammaproteobacteria</taxon>
        <taxon>Enterobacterales</taxon>
        <taxon>Enterobacteriaceae</taxon>
        <taxon>Enterobacter</taxon>
        <taxon>Enterobacter cloacae complex</taxon>
    </lineage>
</organism>
<feature type="transmembrane region" description="Helical" evidence="1">
    <location>
        <begin position="26"/>
        <end position="50"/>
    </location>
</feature>
<proteinExistence type="predicted"/>
<keyword evidence="1" id="KW-0812">Transmembrane</keyword>
<name>A0A377M5S7_ENTCL</name>
<evidence type="ECO:0000313" key="3">
    <source>
        <dbReference type="Proteomes" id="UP000255106"/>
    </source>
</evidence>
<reference evidence="2 3" key="1">
    <citation type="submission" date="2018-06" db="EMBL/GenBank/DDBJ databases">
        <authorList>
            <consortium name="Pathogen Informatics"/>
            <person name="Doyle S."/>
        </authorList>
    </citation>
    <scope>NUCLEOTIDE SEQUENCE [LARGE SCALE GENOMIC DNA]</scope>
    <source>
        <strain evidence="2 3">NCTC10005</strain>
    </source>
</reference>
<dbReference type="AlphaFoldDB" id="A0A377M5S7"/>
<keyword evidence="1" id="KW-0472">Membrane</keyword>
<dbReference type="EMBL" id="UGJB01000004">
    <property type="protein sequence ID" value="STQ13273.1"/>
    <property type="molecule type" value="Genomic_DNA"/>
</dbReference>